<dbReference type="InterPro" id="IPR036028">
    <property type="entry name" value="SH3-like_dom_sf"/>
</dbReference>
<organism evidence="18 19">
    <name type="scientific">Callosobruchus maculatus</name>
    <name type="common">Southern cowpea weevil</name>
    <name type="synonym">Pulse bruchid</name>
    <dbReference type="NCBI Taxonomy" id="64391"/>
    <lineage>
        <taxon>Eukaryota</taxon>
        <taxon>Metazoa</taxon>
        <taxon>Ecdysozoa</taxon>
        <taxon>Arthropoda</taxon>
        <taxon>Hexapoda</taxon>
        <taxon>Insecta</taxon>
        <taxon>Pterygota</taxon>
        <taxon>Neoptera</taxon>
        <taxon>Endopterygota</taxon>
        <taxon>Coleoptera</taxon>
        <taxon>Polyphaga</taxon>
        <taxon>Cucujiformia</taxon>
        <taxon>Chrysomeloidea</taxon>
        <taxon>Chrysomelidae</taxon>
        <taxon>Bruchinae</taxon>
        <taxon>Bruchini</taxon>
        <taxon>Callosobruchus</taxon>
    </lineage>
</organism>
<dbReference type="FunFam" id="1.20.58.60:FF:000013">
    <property type="entry name" value="Spectrin alpha chain, non-erythrocytic 1"/>
    <property type="match status" value="1"/>
</dbReference>
<dbReference type="GO" id="GO:0042062">
    <property type="term" value="P:long-term strengthening of neuromuscular junction"/>
    <property type="evidence" value="ECO:0007669"/>
    <property type="project" value="UniProtKB-ARBA"/>
</dbReference>
<name>A0A653CJS5_CALMS</name>
<evidence type="ECO:0000256" key="5">
    <source>
        <dbReference type="ARBA" id="ARBA00022490"/>
    </source>
</evidence>
<keyword evidence="5" id="KW-0963">Cytoplasm</keyword>
<feature type="coiled-coil region" evidence="13">
    <location>
        <begin position="1435"/>
        <end position="1472"/>
    </location>
</feature>
<evidence type="ECO:0000259" key="15">
    <source>
        <dbReference type="PROSITE" id="PS50002"/>
    </source>
</evidence>
<dbReference type="GO" id="GO:0048790">
    <property type="term" value="P:maintenance of presynaptic active zone structure"/>
    <property type="evidence" value="ECO:0007669"/>
    <property type="project" value="UniProtKB-ARBA"/>
</dbReference>
<keyword evidence="10" id="KW-0009">Actin-binding</keyword>
<dbReference type="GO" id="GO:0005543">
    <property type="term" value="F:phospholipid binding"/>
    <property type="evidence" value="ECO:0007669"/>
    <property type="project" value="InterPro"/>
</dbReference>
<evidence type="ECO:0000256" key="7">
    <source>
        <dbReference type="ARBA" id="ARBA00022658"/>
    </source>
</evidence>
<dbReference type="InterPro" id="IPR018159">
    <property type="entry name" value="Spectrin/alpha-actinin"/>
</dbReference>
<keyword evidence="9" id="KW-0677">Repeat</keyword>
<evidence type="ECO:0000256" key="13">
    <source>
        <dbReference type="SAM" id="Coils"/>
    </source>
</evidence>
<sequence length="4029" mass="465290">MRIHIYYCRHDEVGAVHYEPRPGRGIQKRNSMSQRDEVQKFEQGRIRVLQEERLHIQKKTFTKWMNSFLQKARMEVEDLFVDLADGKKLLKLLEIISGEKLGKPNNGKMRVHKIENVNKSLAFLHTKVRLESIGAEDIVDGNPRLILGLIWTIILRFQIQEIEIDVDEENESSEKKSAKDALLLWAQRKTHGYAGVNINDFTGSWRNGLGFNALIHAHRPDLFDYNALTNNKNIDNLNHAFDVANNELGIPRLLDAEDIDTSRPDEKSIMTYVASYYHTFARMKNEEKSGRRIAKIISQMVESDKMKIHYDNLTTDLLDWIRLKIVELEDRHFPNSLEGIQSLFLQFGHYRTQEKPPKYKERSEIEALYFNINTQLKELRQPSFNPNDGKLVQDIERAWENLEKAEHRREVALRTELLRQQRLEQLMYKFERKSILREGYLKEMIQVLSDPRYGSNLAQVDATVKKHEAISADILAREERIHDLTEMAKELVRENYRNSDRVKARESEILEQWELLKSLLEKHKNNLTRMGNVMSLLREIDTTSHSIEQLKLDMSSTDTGIHLMAVEELLQKHALQELQVSALGETERRLHRVGEQLASQNPKEEDILKKKLADLSLAYAQLKEASAKRKAILEEARNFYQFLQDQEDEEAWLVEKQRICQAGITAKDLRGVLSLQQKHKALMDEIKARKNKFDQLGATSKQLISENHPRSAEIQQHIDKNKKEWAVLEKLADQRAKQLQDACEAYQFYADANEADSWLNEKTAIVASSDYGTDEPSAQALLQRHKDLEGEINAYSGDIQSLNSQAERLIAAGISHLDLNNEPEVVEPIEEIQYDYRMVPTEVWVDEPVERTEYRTIIEEKRVPQVRALYSFSDHGLTMVKGEVMFLLNKSNPDWWCVRKADGTDGFAPANYVVEIEPRIIHINLRKPEVIKSVQKVKKTKMVKTKVPVKVHRTPSRSHKRKLDDSDSVPKRQKKINDTYEQLKELAAQRHSLLADAVKLFTFYRECADLEKWIKDKEKMLTVDDPNDNVEQAKRKYEKFMTDLSANKKRMDALDADVKEFEKQNHSQIDKVKARHRQVQAAWQRLNRLKAQKAKSLEGASEVELFNKVCEETKDWMLEKMMQLDTQVLGHDLKTVQALQRRHDNLERELAPVEEKVNTVNLLANSVQASYPNERPNVKQKQKEIDNLWLRVKDKALERRARLEDAVGQQIFTNSAKHLLAWVGDVKDQLNADNMVRDVQTAQTLLKNHQDLAQDIKAKDDEFRQITGLGKKLLKTNPELHEVEDTVERLIAEQAAIARGWKEKERWLQQCLQLQLFNKEADNIDAVTSAHQAFLEFSDLGNSLDEVEALQKQHRAFANTLSAQDERLSAFSKKADALIAEQHYDSPGIDDKRNQVLQRRQAVKDASQQRANVLDASKNYQEFCAEVHDLRTWMAEKLKTASDESYRDLSNLERKLQKHEAFERELRANEGQLRTVNKLGMALIAQDSYRKDDVAKTLQELNNEWHNLVGISLEKGRRLRQAVTQHGYNSAIEDVKNKLDEIDESLKSTNVGTDLRSCRELLKRHDAIETELSHLAERVEDLVVQSHNLSDEGHFDSEAIRENALASKKRVEEMYGPAQKRKAALEEALDFYKFGFELDAELQWIKEHMPMASSEELGQNLHQAQNLHKKHKKLEAEIAGHQPVIDKTLETGQALIDNMHPERKQIRNLCSTLRSSWDDLKDKAAQRANKLDVSLKAQQYFFEANEVESWLNEKANILSSSDYGRDRDSATKLLTKHKALELELDTYNNIILEMGHGAQAMIKSGHPDSKLISQRQAGLEHLVRSLQRKAAIRQHRLMESLFRHEYFAESAELESWITENLQQASSEDYGQDYEHLLLLKAKFDDFKHRIEAGSERYKQCEDLAQKLISNDSPYSSDIQKKQLQLEQEPPSEACQEVMEKHHSIRQAWDNLHDQITTREQRLNAAEEIHRFHRDVADALQRIQQKNAALGIDLGRDLNSALALLRKHEAFENELVVLEAQLQLLVEDASKLQKIYPSNKTNIQHQQELVVDAWNGLKERADLRRDQLQASVDLQKFLTQVRDLTNWATSLRLAMNAEENVRSAARAQILKSEHEALKGEIEAREANFQEVADNLAAMEQTGHYAATEAVERYKNLIKERERLHTAWQLKMIHLDQLCDLHIFLREAKLIEDATNAQEAALSNTDFGETVDEVTNQVKKHEAFEKLVNLQDKNLESLLASGNKLVKQNHFDSEQITNKLAEIQAKRKKVHQLCAQRKQLLANSLLYAEFNRDVAEAQAWIADKQKKLESEEKMGDVTDLEDKIKKLQKHQAFQAEIAANSGRIQEIKAVGETLIRKNHKASQDIADQLFELDKAWRHLIDEVNLRGKGLEEAQDILEFNNQLDKIESWIREKEVMIQASETGKDYEHCQMLQRKLDDVDSDMKIDDTRIKTITQLANKLAKQGHPGVQERGEKFIKKWHSLQGALNHYRSKLSAASEIHLFDRDVADTSDRITEKCLAMDSDDVGKDLSSVEALLRKQERLESEAQAIENKIVQVHQRDALLLSEKYPDSATHLEKKLVHLEDQLKKLRGTSDKRRNLLQRAYSQEKFLADVKEIEQWVNETIKRMDSQGKPNSISEAEAQLELHNELKAEINGRDEGFKQLIKYGTTCTEKDNPVIKDNVTKLEDLQHAIHKAWEEHQQELTHEYDIQDFKEQVNQLNNWLAAKEAFLNNDDVGDTPRAVEALLRKHHDFEVMLEKQLVKVNELEEEAKRIMSKSNRSSEDISNRLKLIINRKNRLLEKCKERRDILEKSKALQQFLRNVNDVEAWLNQKLQIAVDENYREPSNLQNKIQKHTTFEAEVIASGERIQNVVEEGKELIAMNHYAANEIAVRMDELENDWKHLLELSNLKRDRLNEAYQALLFNRSLDEFESWLLEVEAQLQSSEVGTDLATANHLLKRHIALENDVQQHSENCDAINEGAEQFVKSGHFMADEIEDRAQKAIARFHQLKEPIQVRRDILESSTMLQQFTRDVDDELQWLDDREPLAASRDLGTSLMAVQSLQKKHQALEAELASREPIVASLVARAQHLTSSDHPSASVINSKASELTTKLAQVRDLASIRRLRLQDSLEAQTYYQEVSEAEAWINDKRPFLATKEVGKDEDSAQSLQRKLEALSIEVKSFQPTIQKLGKMADSLVAREHFDANNIAATKVELDRDFADLRKLVSEREVRLAEALQYFGFIHECNEVQEWMRDQMNRADSEEYGNDLEHVELLIQAFDTFHASLLNSEPRVQQCIENGHVIIDAKSSYSSEVQQKVTELQNTWEDLVELANARKDALAGAKQVHVFDRTAEEIISWIQEKEADLSYGAYIQDSEAIEQLLRKHQALETEMKAIKDKVDYIEQEGDRLIAEFPDTKDHIDDKREDTVSAWEDLQLKAEREKDYLQQSEQLQSYFDEYHELLAWINEMLAKITAPDLSQDCTEAELLIERHKEYRAEIDGRLPVFNQFYSTGRAFIKEGHYLTQEIEDKIKILEQRIDHLNDVWNKRNIIYQQNLDVQLFKREANILETWLAVREGTLKDGRLGHSIPHVEDLIRKHRDFEESIKAQEDKFDALKRMTLVEEAFAQQKKQEALARKAEKDRMEQEKLEQRKRKEIARITELRRQESNEPRYANIQEEHKVNGEAVNGDSPATSPGTKQSGVTLRKTNSMAHMFERRRGSDASIKRAESMKVGPSMKPPKRTPSFTTRRRGSFRSNKNSDVILPPVEAEAFLDRKQLLLPGGKRATNRTWKNSYTVLCGQLLCFFKNKDDFAASKASCPPLNIHNAICTVAEDYQKRKHTFRLLITDGSEFLFSSGSEVEMMDWINKIKFRAKLPPSQQLLHFEITKPAKSVQRLKPRALSLISMVLDPNDFEISSQSSRTSSPDVADSVVLRHDPSTNGSISPSSHSSRHTIGESPPPLPMSEPPLNNFGRRYNTLENASGHCYDGYSNAQARSEWSNSQSRPNSMSMQDTPKMSHRIRDLFVRKKRHNSQM</sequence>
<evidence type="ECO:0000256" key="11">
    <source>
        <dbReference type="ARBA" id="ARBA00023212"/>
    </source>
</evidence>
<dbReference type="SUPFAM" id="SSF50729">
    <property type="entry name" value="PH domain-like"/>
    <property type="match status" value="1"/>
</dbReference>
<dbReference type="OrthoDB" id="9942256at2759"/>
<keyword evidence="6" id="KW-0597">Phosphoprotein</keyword>
<feature type="coiled-coil region" evidence="13">
    <location>
        <begin position="2000"/>
        <end position="2034"/>
    </location>
</feature>
<feature type="compositionally biased region" description="Basic and acidic residues" evidence="14">
    <location>
        <begin position="962"/>
        <end position="974"/>
    </location>
</feature>
<dbReference type="GO" id="GO:0007026">
    <property type="term" value="P:negative regulation of microtubule depolymerization"/>
    <property type="evidence" value="ECO:0007669"/>
    <property type="project" value="UniProtKB-ARBA"/>
</dbReference>
<dbReference type="FunFam" id="2.30.30.40:FF:000279">
    <property type="entry name" value="Spectrin beta chain, non-erythrocytic"/>
    <property type="match status" value="1"/>
</dbReference>
<dbReference type="InterPro" id="IPR011993">
    <property type="entry name" value="PH-like_dom_sf"/>
</dbReference>
<dbReference type="PROSITE" id="PS00020">
    <property type="entry name" value="ACTININ_2"/>
    <property type="match status" value="1"/>
</dbReference>
<dbReference type="PANTHER" id="PTHR11915">
    <property type="entry name" value="SPECTRIN/FILAMIN RELATED CYTOSKELETAL PROTEIN"/>
    <property type="match status" value="1"/>
</dbReference>
<dbReference type="Pfam" id="PF00018">
    <property type="entry name" value="SH3_1"/>
    <property type="match status" value="1"/>
</dbReference>
<dbReference type="GO" id="GO:0051693">
    <property type="term" value="P:actin filament capping"/>
    <property type="evidence" value="ECO:0007669"/>
    <property type="project" value="UniProtKB-KW"/>
</dbReference>
<evidence type="ECO:0000259" key="17">
    <source>
        <dbReference type="PROSITE" id="PS50021"/>
    </source>
</evidence>
<dbReference type="GO" id="GO:0003779">
    <property type="term" value="F:actin binding"/>
    <property type="evidence" value="ECO:0007669"/>
    <property type="project" value="UniProtKB-KW"/>
</dbReference>
<feature type="coiled-coil region" evidence="13">
    <location>
        <begin position="2106"/>
        <end position="2140"/>
    </location>
</feature>
<dbReference type="FunFam" id="1.20.58.60:FF:000135">
    <property type="entry name" value="Spectrin beta chain, non-erythrocytic"/>
    <property type="match status" value="1"/>
</dbReference>
<dbReference type="Pfam" id="PF00435">
    <property type="entry name" value="Spectrin"/>
    <property type="match status" value="30"/>
</dbReference>
<dbReference type="CDD" id="cd10571">
    <property type="entry name" value="PH_beta_spectrin"/>
    <property type="match status" value="1"/>
</dbReference>
<dbReference type="InterPro" id="IPR001452">
    <property type="entry name" value="SH3_domain"/>
</dbReference>
<dbReference type="GO" id="GO:0005874">
    <property type="term" value="C:microtubule"/>
    <property type="evidence" value="ECO:0007669"/>
    <property type="project" value="UniProtKB-KW"/>
</dbReference>
<accession>A0A653CJS5</accession>
<dbReference type="Gene3D" id="2.30.29.30">
    <property type="entry name" value="Pleckstrin-homology domain (PH domain)/Phosphotyrosine-binding domain (PTB)"/>
    <property type="match status" value="1"/>
</dbReference>
<dbReference type="FunFam" id="1.20.58.60:FF:000145">
    <property type="entry name" value="Spectrin beta chain, non-erythrocytic"/>
    <property type="match status" value="1"/>
</dbReference>
<dbReference type="Gene3D" id="2.30.30.40">
    <property type="entry name" value="SH3 Domains"/>
    <property type="match status" value="1"/>
</dbReference>
<evidence type="ECO:0000259" key="16">
    <source>
        <dbReference type="PROSITE" id="PS50003"/>
    </source>
</evidence>
<feature type="coiled-coil region" evidence="13">
    <location>
        <begin position="2747"/>
        <end position="2810"/>
    </location>
</feature>
<keyword evidence="3 12" id="KW-0728">SH3 domain</keyword>
<evidence type="ECO:0000256" key="10">
    <source>
        <dbReference type="ARBA" id="ARBA00023203"/>
    </source>
</evidence>
<dbReference type="SMART" id="SM00326">
    <property type="entry name" value="SH3"/>
    <property type="match status" value="1"/>
</dbReference>
<dbReference type="Proteomes" id="UP000410492">
    <property type="component" value="Unassembled WGS sequence"/>
</dbReference>
<keyword evidence="7" id="KW-0344">Guanine-nucleotide releasing factor</keyword>
<feature type="region of interest" description="Disordered" evidence="14">
    <location>
        <begin position="3724"/>
        <end position="3755"/>
    </location>
</feature>
<dbReference type="Pfam" id="PF15410">
    <property type="entry name" value="PH_9"/>
    <property type="match status" value="1"/>
</dbReference>
<dbReference type="FunFam" id="1.10.418.10:FF:000001">
    <property type="entry name" value="Actinin alpha 1"/>
    <property type="match status" value="1"/>
</dbReference>
<feature type="domain" description="PH" evidence="16">
    <location>
        <begin position="3761"/>
        <end position="3869"/>
    </location>
</feature>
<feature type="compositionally biased region" description="Polar residues" evidence="14">
    <location>
        <begin position="3991"/>
        <end position="4009"/>
    </location>
</feature>
<dbReference type="Pfam" id="PF00307">
    <property type="entry name" value="CH"/>
    <property type="match status" value="2"/>
</dbReference>
<proteinExistence type="inferred from homology"/>
<dbReference type="FunFam" id="1.20.58.60:FF:000007">
    <property type="entry name" value="Spectrin alpha chain non-erythrocytic 1"/>
    <property type="match status" value="1"/>
</dbReference>
<dbReference type="PRINTS" id="PR00683">
    <property type="entry name" value="SPECTRINPH"/>
</dbReference>
<feature type="coiled-coil region" evidence="13">
    <location>
        <begin position="2530"/>
        <end position="2590"/>
    </location>
</feature>
<evidence type="ECO:0000256" key="2">
    <source>
        <dbReference type="ARBA" id="ARBA00006826"/>
    </source>
</evidence>
<dbReference type="FunFam" id="2.30.29.30:FF:000024">
    <property type="entry name" value="Spectrin beta chain"/>
    <property type="match status" value="1"/>
</dbReference>
<keyword evidence="8" id="KW-0493">Microtubule</keyword>
<feature type="region of interest" description="Disordered" evidence="14">
    <location>
        <begin position="3910"/>
        <end position="3969"/>
    </location>
</feature>
<dbReference type="FunFam" id="1.10.418.10:FF:000043">
    <property type="entry name" value="Spectrin beta chain, non-erythrocytic"/>
    <property type="match status" value="1"/>
</dbReference>
<evidence type="ECO:0000256" key="12">
    <source>
        <dbReference type="PROSITE-ProRule" id="PRU00192"/>
    </source>
</evidence>
<feature type="domain" description="SH3" evidence="15">
    <location>
        <begin position="861"/>
        <end position="918"/>
    </location>
</feature>
<dbReference type="PROSITE" id="PS50003">
    <property type="entry name" value="PH_DOMAIN"/>
    <property type="match status" value="1"/>
</dbReference>
<dbReference type="Gene3D" id="1.20.58.60">
    <property type="match status" value="22"/>
</dbReference>
<dbReference type="InterPro" id="IPR041681">
    <property type="entry name" value="PH_9"/>
</dbReference>
<feature type="region of interest" description="Disordered" evidence="14">
    <location>
        <begin position="3674"/>
        <end position="3700"/>
    </location>
</feature>
<evidence type="ECO:0000313" key="19">
    <source>
        <dbReference type="Proteomes" id="UP000410492"/>
    </source>
</evidence>
<dbReference type="GO" id="GO:0045170">
    <property type="term" value="C:spectrosome"/>
    <property type="evidence" value="ECO:0007669"/>
    <property type="project" value="UniProtKB-ARBA"/>
</dbReference>
<dbReference type="PROSITE" id="PS00019">
    <property type="entry name" value="ACTININ_1"/>
    <property type="match status" value="1"/>
</dbReference>
<dbReference type="SUPFAM" id="SSF47576">
    <property type="entry name" value="Calponin-homology domain, CH-domain"/>
    <property type="match status" value="1"/>
</dbReference>
<dbReference type="SMART" id="SM00033">
    <property type="entry name" value="CH"/>
    <property type="match status" value="2"/>
</dbReference>
<evidence type="ECO:0000256" key="9">
    <source>
        <dbReference type="ARBA" id="ARBA00022737"/>
    </source>
</evidence>
<dbReference type="InterPro" id="IPR002017">
    <property type="entry name" value="Spectrin_repeat"/>
</dbReference>
<dbReference type="FunFam" id="1.20.58.60:FF:000011">
    <property type="entry name" value="Spectrin beta chain"/>
    <property type="match status" value="1"/>
</dbReference>
<dbReference type="FunFam" id="1.20.58.60:FF:000020">
    <property type="entry name" value="Spectrin alpha chain, non-erythrocytic 1"/>
    <property type="match status" value="1"/>
</dbReference>
<evidence type="ECO:0000256" key="14">
    <source>
        <dbReference type="SAM" id="MobiDB-lite"/>
    </source>
</evidence>
<comment type="subcellular location">
    <subcellularLocation>
        <location evidence="1">Cytoplasm</location>
        <location evidence="1">Cytoskeleton</location>
    </subcellularLocation>
</comment>
<dbReference type="InterPro" id="IPR001589">
    <property type="entry name" value="Actinin_actin-bd_CS"/>
</dbReference>
<dbReference type="CDD" id="cd21193">
    <property type="entry name" value="CH_beta_spectrin_rpt1"/>
    <property type="match status" value="1"/>
</dbReference>
<feature type="region of interest" description="Disordered" evidence="14">
    <location>
        <begin position="949"/>
        <end position="974"/>
    </location>
</feature>
<feature type="region of interest" description="Disordered" evidence="14">
    <location>
        <begin position="3991"/>
        <end position="4011"/>
    </location>
</feature>
<dbReference type="PROSITE" id="PS50021">
    <property type="entry name" value="CH"/>
    <property type="match status" value="2"/>
</dbReference>
<dbReference type="InterPro" id="IPR001715">
    <property type="entry name" value="CH_dom"/>
</dbReference>
<feature type="compositionally biased region" description="Polar residues" evidence="14">
    <location>
        <begin position="3686"/>
        <end position="3700"/>
    </location>
</feature>
<feature type="domain" description="Calponin-homology (CH)" evidence="17">
    <location>
        <begin position="176"/>
        <end position="281"/>
    </location>
</feature>
<dbReference type="FunFam" id="1.20.58.60:FF:000017">
    <property type="entry name" value="Spectrin alpha chain, non-erythrocytic 1"/>
    <property type="match status" value="1"/>
</dbReference>
<feature type="coiled-coil region" evidence="13">
    <location>
        <begin position="3587"/>
        <end position="3661"/>
    </location>
</feature>
<dbReference type="PROSITE" id="PS50002">
    <property type="entry name" value="SH3"/>
    <property type="match status" value="1"/>
</dbReference>
<protein>
    <recommendedName>
        <fullName evidence="20">Spectrin beta chain</fullName>
    </recommendedName>
</protein>
<feature type="coiled-coil region" evidence="13">
    <location>
        <begin position="778"/>
        <end position="805"/>
    </location>
</feature>
<evidence type="ECO:0000313" key="18">
    <source>
        <dbReference type="EMBL" id="VEN48172.1"/>
    </source>
</evidence>
<dbReference type="GO" id="GO:0008017">
    <property type="term" value="F:microtubule binding"/>
    <property type="evidence" value="ECO:0007669"/>
    <property type="project" value="UniProtKB-ARBA"/>
</dbReference>
<dbReference type="SUPFAM" id="SSF50044">
    <property type="entry name" value="SH3-domain"/>
    <property type="match status" value="1"/>
</dbReference>
<evidence type="ECO:0000256" key="4">
    <source>
        <dbReference type="ARBA" id="ARBA00022467"/>
    </source>
</evidence>
<dbReference type="GO" id="GO:0016199">
    <property type="term" value="P:axon midline choice point recognition"/>
    <property type="evidence" value="ECO:0007669"/>
    <property type="project" value="UniProtKB-ARBA"/>
</dbReference>
<keyword evidence="13" id="KW-0175">Coiled coil</keyword>
<dbReference type="GO" id="GO:0031594">
    <property type="term" value="C:neuromuscular junction"/>
    <property type="evidence" value="ECO:0007669"/>
    <property type="project" value="UniProtKB-ARBA"/>
</dbReference>
<feature type="coiled-coil region" evidence="13">
    <location>
        <begin position="3375"/>
        <end position="3402"/>
    </location>
</feature>
<feature type="compositionally biased region" description="Basic residues" evidence="14">
    <location>
        <begin position="949"/>
        <end position="961"/>
    </location>
</feature>
<keyword evidence="11" id="KW-0206">Cytoskeleton</keyword>
<keyword evidence="19" id="KW-1185">Reference proteome</keyword>
<reference evidence="18 19" key="1">
    <citation type="submission" date="2019-01" db="EMBL/GenBank/DDBJ databases">
        <authorList>
            <person name="Sayadi A."/>
        </authorList>
    </citation>
    <scope>NUCLEOTIDE SEQUENCE [LARGE SCALE GENOMIC DNA]</scope>
</reference>
<dbReference type="SUPFAM" id="SSF46966">
    <property type="entry name" value="Spectrin repeat"/>
    <property type="match status" value="25"/>
</dbReference>
<dbReference type="InterPro" id="IPR036872">
    <property type="entry name" value="CH_dom_sf"/>
</dbReference>
<dbReference type="SMART" id="SM00150">
    <property type="entry name" value="SPEC"/>
    <property type="match status" value="29"/>
</dbReference>
<keyword evidence="4" id="KW-0117">Actin capping</keyword>
<dbReference type="EMBL" id="CAACVG010008040">
    <property type="protein sequence ID" value="VEN48172.1"/>
    <property type="molecule type" value="Genomic_DNA"/>
</dbReference>
<evidence type="ECO:0008006" key="20">
    <source>
        <dbReference type="Google" id="ProtNLM"/>
    </source>
</evidence>
<evidence type="ECO:0000256" key="8">
    <source>
        <dbReference type="ARBA" id="ARBA00022701"/>
    </source>
</evidence>
<dbReference type="FunFam" id="1.20.58.60:FF:000429">
    <property type="entry name" value="Beta-H spectrin"/>
    <property type="match status" value="1"/>
</dbReference>
<dbReference type="GO" id="GO:0007274">
    <property type="term" value="P:neuromuscular synaptic transmission"/>
    <property type="evidence" value="ECO:0007669"/>
    <property type="project" value="UniProtKB-ARBA"/>
</dbReference>
<feature type="compositionally biased region" description="Low complexity" evidence="14">
    <location>
        <begin position="3933"/>
        <end position="3943"/>
    </location>
</feature>
<feature type="compositionally biased region" description="Polar residues" evidence="14">
    <location>
        <begin position="3910"/>
        <end position="3920"/>
    </location>
</feature>
<evidence type="ECO:0000256" key="1">
    <source>
        <dbReference type="ARBA" id="ARBA00004245"/>
    </source>
</evidence>
<dbReference type="CDD" id="cd21194">
    <property type="entry name" value="CH_beta_spectrin_rpt2"/>
    <property type="match status" value="1"/>
</dbReference>
<dbReference type="Gene3D" id="1.10.418.10">
    <property type="entry name" value="Calponin-like domain"/>
    <property type="match status" value="2"/>
</dbReference>
<dbReference type="GO" id="GO:0045169">
    <property type="term" value="C:fusome"/>
    <property type="evidence" value="ECO:0007669"/>
    <property type="project" value="UniProtKB-ARBA"/>
</dbReference>
<comment type="similarity">
    <text evidence="2">Belongs to the spectrin family.</text>
</comment>
<feature type="domain" description="Calponin-homology (CH)" evidence="17">
    <location>
        <begin position="55"/>
        <end position="158"/>
    </location>
</feature>
<dbReference type="GO" id="GO:0016328">
    <property type="term" value="C:lateral plasma membrane"/>
    <property type="evidence" value="ECO:0007669"/>
    <property type="project" value="UniProtKB-ARBA"/>
</dbReference>
<dbReference type="GO" id="GO:0005085">
    <property type="term" value="F:guanyl-nucleotide exchange factor activity"/>
    <property type="evidence" value="ECO:0007669"/>
    <property type="project" value="UniProtKB-KW"/>
</dbReference>
<dbReference type="SMART" id="SM00233">
    <property type="entry name" value="PH"/>
    <property type="match status" value="1"/>
</dbReference>
<dbReference type="FunFam" id="1.20.58.60:FF:000191">
    <property type="entry name" value="Spectrin, beta, non-erythrocytic 5"/>
    <property type="match status" value="1"/>
</dbReference>
<dbReference type="FunFam" id="1.20.58.60:FF:000019">
    <property type="entry name" value="Spectrin beta chain"/>
    <property type="match status" value="1"/>
</dbReference>
<dbReference type="InterPro" id="IPR001605">
    <property type="entry name" value="PH_dom-spectrin-type"/>
</dbReference>
<evidence type="ECO:0000256" key="3">
    <source>
        <dbReference type="ARBA" id="ARBA00022443"/>
    </source>
</evidence>
<dbReference type="InterPro" id="IPR001849">
    <property type="entry name" value="PH_domain"/>
</dbReference>
<evidence type="ECO:0000256" key="6">
    <source>
        <dbReference type="ARBA" id="ARBA00022553"/>
    </source>
</evidence>
<gene>
    <name evidence="18" type="ORF">CALMAC_LOCUS9731</name>
</gene>
<dbReference type="CDD" id="cd00176">
    <property type="entry name" value="SPEC"/>
    <property type="match status" value="16"/>
</dbReference>